<dbReference type="GO" id="GO:0051131">
    <property type="term" value="P:chaperone-mediated protein complex assembly"/>
    <property type="evidence" value="ECO:0007669"/>
    <property type="project" value="TreeGrafter"/>
</dbReference>
<dbReference type="InterPro" id="IPR027434">
    <property type="entry name" value="Homing_endonucl"/>
</dbReference>
<dbReference type="Gene3D" id="3.40.50.300">
    <property type="entry name" value="P-loop containing nucleotide triphosphate hydrolases"/>
    <property type="match status" value="1"/>
</dbReference>
<dbReference type="InterPro" id="IPR027417">
    <property type="entry name" value="P-loop_NTPase"/>
</dbReference>
<evidence type="ECO:0000256" key="1">
    <source>
        <dbReference type="SAM" id="MobiDB-lite"/>
    </source>
</evidence>
<feature type="compositionally biased region" description="Acidic residues" evidence="1">
    <location>
        <begin position="219"/>
        <end position="241"/>
    </location>
</feature>
<dbReference type="EMBL" id="MN739530">
    <property type="protein sequence ID" value="QHT11040.1"/>
    <property type="molecule type" value="Genomic_DNA"/>
</dbReference>
<feature type="compositionally biased region" description="Acidic residues" evidence="1">
    <location>
        <begin position="70"/>
        <end position="116"/>
    </location>
</feature>
<dbReference type="InterPro" id="IPR007868">
    <property type="entry name" value="Hom_end_hint"/>
</dbReference>
<dbReference type="AlphaFoldDB" id="A0A6C0D461"/>
<dbReference type="Gene3D" id="3.10.28.10">
    <property type="entry name" value="Homing endonucleases"/>
    <property type="match status" value="1"/>
</dbReference>
<dbReference type="SUPFAM" id="SSF55608">
    <property type="entry name" value="Homing endonucleases"/>
    <property type="match status" value="1"/>
</dbReference>
<dbReference type="GO" id="GO:0004176">
    <property type="term" value="F:ATP-dependent peptidase activity"/>
    <property type="evidence" value="ECO:0007669"/>
    <property type="project" value="InterPro"/>
</dbReference>
<feature type="compositionally biased region" description="Basic residues" evidence="1">
    <location>
        <begin position="152"/>
        <end position="177"/>
    </location>
</feature>
<feature type="compositionally biased region" description="Basic and acidic residues" evidence="1">
    <location>
        <begin position="242"/>
        <end position="253"/>
    </location>
</feature>
<dbReference type="PANTHER" id="PTHR43718">
    <property type="entry name" value="LON PROTEASE"/>
    <property type="match status" value="1"/>
</dbReference>
<sequence length="1154" mass="133245">MSSIRETKKSSTKNVSKNNKKVYNTRNRLRKNKGDSDSDNESEIFEEDDDSDSSYHPPKRSKKNKRIVIEESEDDEDEWTDDDDEDDEDEDGEDDDDEHDEDEDDDDEEDEEDEEDIGRSALQSIISKIFPSKYMKNRLENTIKEEKENKDKNKKKKSVEKKNKNKKVMKKSKHSKKPRYESDESDEDEDEDVEESDESDEDEDEEDGVFNIVFMGGGEEVEDEEFIEDEEGVECDSDDEQVFMKETYEKVELPEVETTPTKKEKRIEKKSSKSDKKKEEESEELPDVEKEYLELVDTKKQLSQQYTKKPNSKILKKAIKECDDSIKKLVKKARIKNAKTYHKLIHGGNKQANEIDYFKKQLSNKEQLRIMKDLKEINSHINVIKPYRLTLLDSKMPAKFKATALQKLNVLKSMDPCDNEYYKIKNWVDTFMRVPFGMYKSLSVTMADGVETCHNFMDNAMQTLDTCVFGLNDAKMQIMQMIGQWISNPSAMGTAVAIHGPPGTGKCHGFNTPILMYDGSIKMVQDIIVDDLVMGDDSTPRRVLSLGQGEDEMFDVISNNNTSYSVNSEHILCLKPSGMNRIKPVHNKNGTISYKTLFFHLETYKYQYKSFDNKDDAENYLHNLVANQSKQIVEITVKEFLKLPEYIQKHLKGYSTGVEFDTKPILFDPYIIGVWLGDGISSKPQITSQDSSILSYLRNELKKDRLNLNYVSKYDYLIASDEPNRPHPGISKKTGLPYENKNIFTKTLIHYDLLNNKHIPFDYLTNNRQIRLQMLAGIIDTDGWFDIDNRSYEITQKSKRLSDDILFLARSLGFAASQNECDKYCVYKGEKQYGIYYRVNIYGENLHDIPTKCPRKQAVAKARATNALVSGITVVPKGRGTYYGFELDNNHRYVLGNFVVTHNTSLIKDGISKILGREFAFIALGGAGDSSFLEGHSYTYEGSSWGKIVQILIDSKCMNPVIYFDELDKISDTPRGEEIVGILTHLTDTSQNSQFHDKYFSEVDFDLSKCLFIFSYNDESKVNPILKDRMYRIQTKGYESKEKVTIARNYLLPKIREQVNFAEEDVIIPDETIQYITTNTQLTKGESGVRNLKRCLEIIYTKLNLFRLMKPGSTLFGKELDFQVEFPFTVTKKYVDIFIKNEEHQNQSMLAMYV</sequence>
<feature type="region of interest" description="Disordered" evidence="1">
    <location>
        <begin position="1"/>
        <end position="287"/>
    </location>
</feature>
<dbReference type="InterPro" id="IPR004042">
    <property type="entry name" value="Intein_endonuc_central"/>
</dbReference>
<name>A0A6C0D461_9ZZZZ</name>
<feature type="compositionally biased region" description="Acidic residues" evidence="1">
    <location>
        <begin position="183"/>
        <end position="208"/>
    </location>
</feature>
<dbReference type="SUPFAM" id="SSF52540">
    <property type="entry name" value="P-loop containing nucleoside triphosphate hydrolases"/>
    <property type="match status" value="1"/>
</dbReference>
<dbReference type="Gene3D" id="2.170.16.10">
    <property type="entry name" value="Hedgehog/Intein (Hint) domain"/>
    <property type="match status" value="1"/>
</dbReference>
<dbReference type="PROSITE" id="PS50819">
    <property type="entry name" value="INTEIN_ENDONUCLEASE"/>
    <property type="match status" value="1"/>
</dbReference>
<dbReference type="PANTHER" id="PTHR43718:SF2">
    <property type="entry name" value="LON PROTEASE HOMOLOG, MITOCHONDRIAL"/>
    <property type="match status" value="1"/>
</dbReference>
<feature type="compositionally biased region" description="Acidic residues" evidence="1">
    <location>
        <begin position="37"/>
        <end position="52"/>
    </location>
</feature>
<feature type="compositionally biased region" description="Basic and acidic residues" evidence="1">
    <location>
        <begin position="137"/>
        <end position="151"/>
    </location>
</feature>
<evidence type="ECO:0000259" key="2">
    <source>
        <dbReference type="PROSITE" id="PS50819"/>
    </source>
</evidence>
<dbReference type="SUPFAM" id="SSF51294">
    <property type="entry name" value="Hedgehog/intein (Hint) domain"/>
    <property type="match status" value="1"/>
</dbReference>
<dbReference type="GO" id="GO:0005524">
    <property type="term" value="F:ATP binding"/>
    <property type="evidence" value="ECO:0007669"/>
    <property type="project" value="InterPro"/>
</dbReference>
<dbReference type="GO" id="GO:0004252">
    <property type="term" value="F:serine-type endopeptidase activity"/>
    <property type="evidence" value="ECO:0007669"/>
    <property type="project" value="InterPro"/>
</dbReference>
<dbReference type="GO" id="GO:0005759">
    <property type="term" value="C:mitochondrial matrix"/>
    <property type="evidence" value="ECO:0007669"/>
    <property type="project" value="TreeGrafter"/>
</dbReference>
<accession>A0A6C0D461</accession>
<feature type="compositionally biased region" description="Basic residues" evidence="1">
    <location>
        <begin position="57"/>
        <end position="66"/>
    </location>
</feature>
<dbReference type="Gene3D" id="1.10.8.60">
    <property type="match status" value="1"/>
</dbReference>
<dbReference type="GO" id="GO:0004519">
    <property type="term" value="F:endonuclease activity"/>
    <property type="evidence" value="ECO:0007669"/>
    <property type="project" value="InterPro"/>
</dbReference>
<dbReference type="InterPro" id="IPR007869">
    <property type="entry name" value="Homing_endonuc_PI-Sce"/>
</dbReference>
<dbReference type="Pfam" id="PF05203">
    <property type="entry name" value="Hom_end_hint"/>
    <property type="match status" value="1"/>
</dbReference>
<dbReference type="GO" id="GO:0003697">
    <property type="term" value="F:single-stranded DNA binding"/>
    <property type="evidence" value="ECO:0007669"/>
    <property type="project" value="TreeGrafter"/>
</dbReference>
<dbReference type="Pfam" id="PF05204">
    <property type="entry name" value="Hom_end"/>
    <property type="match status" value="1"/>
</dbReference>
<dbReference type="GO" id="GO:0006515">
    <property type="term" value="P:protein quality control for misfolded or incompletely synthesized proteins"/>
    <property type="evidence" value="ECO:0007669"/>
    <property type="project" value="TreeGrafter"/>
</dbReference>
<evidence type="ECO:0000313" key="3">
    <source>
        <dbReference type="EMBL" id="QHT11040.1"/>
    </source>
</evidence>
<protein>
    <recommendedName>
        <fullName evidence="2">DOD-type homing endonuclease domain-containing protein</fullName>
    </recommendedName>
</protein>
<organism evidence="3">
    <name type="scientific">viral metagenome</name>
    <dbReference type="NCBI Taxonomy" id="1070528"/>
    <lineage>
        <taxon>unclassified sequences</taxon>
        <taxon>metagenomes</taxon>
        <taxon>organismal metagenomes</taxon>
    </lineage>
</organism>
<reference evidence="3" key="1">
    <citation type="journal article" date="2020" name="Nature">
        <title>Giant virus diversity and host interactions through global metagenomics.</title>
        <authorList>
            <person name="Schulz F."/>
            <person name="Roux S."/>
            <person name="Paez-Espino D."/>
            <person name="Jungbluth S."/>
            <person name="Walsh D.A."/>
            <person name="Denef V.J."/>
            <person name="McMahon K.D."/>
            <person name="Konstantinidis K.T."/>
            <person name="Eloe-Fadrosh E.A."/>
            <person name="Kyrpides N.C."/>
            <person name="Woyke T."/>
        </authorList>
    </citation>
    <scope>NUCLEOTIDE SEQUENCE</scope>
    <source>
        <strain evidence="3">GVMAG-M-3300023174-111</strain>
    </source>
</reference>
<proteinExistence type="predicted"/>
<feature type="compositionally biased region" description="Basic and acidic residues" evidence="1">
    <location>
        <begin position="260"/>
        <end position="280"/>
    </location>
</feature>
<feature type="domain" description="DOD-type homing endonuclease" evidence="2">
    <location>
        <begin position="671"/>
        <end position="814"/>
    </location>
</feature>
<dbReference type="InterPro" id="IPR036844">
    <property type="entry name" value="Hint_dom_sf"/>
</dbReference>
<dbReference type="InterPro" id="IPR027065">
    <property type="entry name" value="Lon_Prtase"/>
</dbReference>
<dbReference type="GO" id="GO:0030908">
    <property type="term" value="P:protein splicing"/>
    <property type="evidence" value="ECO:0007669"/>
    <property type="project" value="InterPro"/>
</dbReference>
<dbReference type="GO" id="GO:0007005">
    <property type="term" value="P:mitochondrion organization"/>
    <property type="evidence" value="ECO:0007669"/>
    <property type="project" value="TreeGrafter"/>
</dbReference>